<accession>A0A0L8I452</accession>
<dbReference type="AlphaFoldDB" id="A0A0L8I452"/>
<name>A0A0L8I452_OCTBM</name>
<protein>
    <submittedName>
        <fullName evidence="1">Uncharacterized protein</fullName>
    </submittedName>
</protein>
<sequence>MYILYILEQCYMFVVIDCPNVHFIYTRTKECYIFVIADYPCGTLMLSCS</sequence>
<evidence type="ECO:0000313" key="1">
    <source>
        <dbReference type="EMBL" id="KOF96241.1"/>
    </source>
</evidence>
<reference evidence="1" key="1">
    <citation type="submission" date="2015-07" db="EMBL/GenBank/DDBJ databases">
        <title>MeaNS - Measles Nucleotide Surveillance Program.</title>
        <authorList>
            <person name="Tran T."/>
            <person name="Druce J."/>
        </authorList>
    </citation>
    <scope>NUCLEOTIDE SEQUENCE</scope>
    <source>
        <strain evidence="1">UCB-OBI-ISO-001</strain>
        <tissue evidence="1">Gonad</tissue>
    </source>
</reference>
<gene>
    <name evidence="1" type="ORF">OCBIM_22036057mg</name>
</gene>
<organism evidence="1">
    <name type="scientific">Octopus bimaculoides</name>
    <name type="common">California two-spotted octopus</name>
    <dbReference type="NCBI Taxonomy" id="37653"/>
    <lineage>
        <taxon>Eukaryota</taxon>
        <taxon>Metazoa</taxon>
        <taxon>Spiralia</taxon>
        <taxon>Lophotrochozoa</taxon>
        <taxon>Mollusca</taxon>
        <taxon>Cephalopoda</taxon>
        <taxon>Coleoidea</taxon>
        <taxon>Octopodiformes</taxon>
        <taxon>Octopoda</taxon>
        <taxon>Incirrata</taxon>
        <taxon>Octopodidae</taxon>
        <taxon>Octopus</taxon>
    </lineage>
</organism>
<dbReference type="EMBL" id="KQ416615">
    <property type="protein sequence ID" value="KOF96241.1"/>
    <property type="molecule type" value="Genomic_DNA"/>
</dbReference>
<proteinExistence type="predicted"/>